<evidence type="ECO:0000256" key="2">
    <source>
        <dbReference type="ARBA" id="ARBA00022622"/>
    </source>
</evidence>
<dbReference type="AlphaFoldDB" id="A0AB40BUJ4"/>
<dbReference type="RefSeq" id="XP_039131119.1">
    <property type="nucleotide sequence ID" value="XM_039275185.1"/>
</dbReference>
<evidence type="ECO:0000256" key="1">
    <source>
        <dbReference type="ARBA" id="ARBA00004589"/>
    </source>
</evidence>
<evidence type="ECO:0000256" key="8">
    <source>
        <dbReference type="ARBA" id="ARBA00035011"/>
    </source>
</evidence>
<evidence type="ECO:0000256" key="4">
    <source>
        <dbReference type="ARBA" id="ARBA00023136"/>
    </source>
</evidence>
<dbReference type="SUPFAM" id="SSF49503">
    <property type="entry name" value="Cupredoxins"/>
    <property type="match status" value="1"/>
</dbReference>
<dbReference type="PROSITE" id="PS51485">
    <property type="entry name" value="PHYTOCYANIN"/>
    <property type="match status" value="1"/>
</dbReference>
<dbReference type="GO" id="GO:0098552">
    <property type="term" value="C:side of membrane"/>
    <property type="evidence" value="ECO:0007669"/>
    <property type="project" value="UniProtKB-KW"/>
</dbReference>
<evidence type="ECO:0000256" key="6">
    <source>
        <dbReference type="ARBA" id="ARBA00023180"/>
    </source>
</evidence>
<dbReference type="InterPro" id="IPR039391">
    <property type="entry name" value="Phytocyanin-like"/>
</dbReference>
<feature type="signal peptide" evidence="11">
    <location>
        <begin position="1"/>
        <end position="23"/>
    </location>
</feature>
<sequence length="228" mass="24424">MAVGNLCVLRFLCLALLMAMAAATQFRVGGLKGWTVPTDDAGFYGKWAESSRFQIGDSLLFVYPQGQDSVLHVSQEGYNTCNTAAPIDAFQDGNTVFTLNSSGTFYFISGNQDNCLKNESLVVVVMAERNNNASAPSLPPSSPSVVSPPPPPPSLASPPPMASLAPPPPPQESSATPTTSPPAGASISTFSKWSFSINGDELQGPTWGSAWFYPVYFVIEEYYIYVYN</sequence>
<dbReference type="InterPro" id="IPR008972">
    <property type="entry name" value="Cupredoxin"/>
</dbReference>
<keyword evidence="13" id="KW-1185">Reference proteome</keyword>
<proteinExistence type="inferred from homology"/>
<evidence type="ECO:0000256" key="11">
    <source>
        <dbReference type="SAM" id="SignalP"/>
    </source>
</evidence>
<comment type="similarity">
    <text evidence="8">Belongs to the early nodulin-like (ENODL) family.</text>
</comment>
<accession>A0AB40BUJ4</accession>
<keyword evidence="2" id="KW-0336">GPI-anchor</keyword>
<keyword evidence="3 11" id="KW-0732">Signal</keyword>
<evidence type="ECO:0000256" key="10">
    <source>
        <dbReference type="SAM" id="MobiDB-lite"/>
    </source>
</evidence>
<dbReference type="InterPro" id="IPR041846">
    <property type="entry name" value="ENL_dom"/>
</dbReference>
<dbReference type="GeneID" id="120267509"/>
<feature type="chain" id="PRO_5044312517" evidence="11">
    <location>
        <begin position="24"/>
        <end position="228"/>
    </location>
</feature>
<dbReference type="GO" id="GO:0009055">
    <property type="term" value="F:electron transfer activity"/>
    <property type="evidence" value="ECO:0007669"/>
    <property type="project" value="InterPro"/>
</dbReference>
<feature type="compositionally biased region" description="Pro residues" evidence="10">
    <location>
        <begin position="137"/>
        <end position="171"/>
    </location>
</feature>
<feature type="region of interest" description="Disordered" evidence="10">
    <location>
        <begin position="133"/>
        <end position="184"/>
    </location>
</feature>
<evidence type="ECO:0000259" key="12">
    <source>
        <dbReference type="PROSITE" id="PS51485"/>
    </source>
</evidence>
<protein>
    <submittedName>
        <fullName evidence="14">Early nodulin-like protein 1</fullName>
    </submittedName>
</protein>
<keyword evidence="7" id="KW-0449">Lipoprotein</keyword>
<dbReference type="GO" id="GO:0012505">
    <property type="term" value="C:endomembrane system"/>
    <property type="evidence" value="ECO:0007669"/>
    <property type="project" value="UniProtKB-SubCell"/>
</dbReference>
<feature type="domain" description="Phytocyanin" evidence="12">
    <location>
        <begin position="24"/>
        <end position="127"/>
    </location>
</feature>
<gene>
    <name evidence="14" type="primary">LOC120267509</name>
</gene>
<evidence type="ECO:0000256" key="7">
    <source>
        <dbReference type="ARBA" id="ARBA00023288"/>
    </source>
</evidence>
<dbReference type="Pfam" id="PF02298">
    <property type="entry name" value="Cu_bind_like"/>
    <property type="match status" value="1"/>
</dbReference>
<dbReference type="FunFam" id="2.60.40.420:FF:000010">
    <property type="entry name" value="Early nodulin-like protein 1"/>
    <property type="match status" value="1"/>
</dbReference>
<organism evidence="13 14">
    <name type="scientific">Dioscorea cayennensis subsp. rotundata</name>
    <name type="common">White Guinea yam</name>
    <name type="synonym">Dioscorea rotundata</name>
    <dbReference type="NCBI Taxonomy" id="55577"/>
    <lineage>
        <taxon>Eukaryota</taxon>
        <taxon>Viridiplantae</taxon>
        <taxon>Streptophyta</taxon>
        <taxon>Embryophyta</taxon>
        <taxon>Tracheophyta</taxon>
        <taxon>Spermatophyta</taxon>
        <taxon>Magnoliopsida</taxon>
        <taxon>Liliopsida</taxon>
        <taxon>Dioscoreales</taxon>
        <taxon>Dioscoreaceae</taxon>
        <taxon>Dioscorea</taxon>
    </lineage>
</organism>
<dbReference type="GO" id="GO:0005886">
    <property type="term" value="C:plasma membrane"/>
    <property type="evidence" value="ECO:0007669"/>
    <property type="project" value="TreeGrafter"/>
</dbReference>
<dbReference type="PANTHER" id="PTHR33021:SF253">
    <property type="entry name" value="EARLY NODULIN-LIKE PROTEIN 9"/>
    <property type="match status" value="1"/>
</dbReference>
<dbReference type="PANTHER" id="PTHR33021">
    <property type="entry name" value="BLUE COPPER PROTEIN"/>
    <property type="match status" value="1"/>
</dbReference>
<keyword evidence="6" id="KW-0325">Glycoprotein</keyword>
<name>A0AB40BUJ4_DIOCR</name>
<evidence type="ECO:0000256" key="5">
    <source>
        <dbReference type="ARBA" id="ARBA00023157"/>
    </source>
</evidence>
<dbReference type="Proteomes" id="UP001515500">
    <property type="component" value="Chromosome 8"/>
</dbReference>
<evidence type="ECO:0000313" key="14">
    <source>
        <dbReference type="RefSeq" id="XP_039131119.1"/>
    </source>
</evidence>
<dbReference type="InterPro" id="IPR003245">
    <property type="entry name" value="Phytocyanin_dom"/>
</dbReference>
<keyword evidence="4" id="KW-0472">Membrane</keyword>
<feature type="compositionally biased region" description="Low complexity" evidence="10">
    <location>
        <begin position="172"/>
        <end position="184"/>
    </location>
</feature>
<reference evidence="14" key="1">
    <citation type="submission" date="2025-08" db="UniProtKB">
        <authorList>
            <consortium name="RefSeq"/>
        </authorList>
    </citation>
    <scope>IDENTIFICATION</scope>
</reference>
<dbReference type="CDD" id="cd11019">
    <property type="entry name" value="OsENODL1_like"/>
    <property type="match status" value="1"/>
</dbReference>
<dbReference type="Gene3D" id="2.60.40.420">
    <property type="entry name" value="Cupredoxins - blue copper proteins"/>
    <property type="match status" value="1"/>
</dbReference>
<evidence type="ECO:0000313" key="13">
    <source>
        <dbReference type="Proteomes" id="UP001515500"/>
    </source>
</evidence>
<evidence type="ECO:0000256" key="9">
    <source>
        <dbReference type="ARBA" id="ARBA00037868"/>
    </source>
</evidence>
<keyword evidence="5" id="KW-1015">Disulfide bond</keyword>
<evidence type="ECO:0000256" key="3">
    <source>
        <dbReference type="ARBA" id="ARBA00022729"/>
    </source>
</evidence>
<comment type="subcellular location">
    <subcellularLocation>
        <location evidence="9">Endomembrane system</location>
        <topology evidence="9">Lipid-anchor</topology>
    </subcellularLocation>
    <subcellularLocation>
        <location evidence="1">Membrane</location>
        <topology evidence="1">Lipid-anchor</topology>
        <topology evidence="1">GPI-anchor</topology>
    </subcellularLocation>
</comment>